<protein>
    <recommendedName>
        <fullName evidence="3">Nucleotidyltransferase</fullName>
    </recommendedName>
</protein>
<evidence type="ECO:0000313" key="2">
    <source>
        <dbReference type="Proteomes" id="UP000464378"/>
    </source>
</evidence>
<evidence type="ECO:0000313" key="1">
    <source>
        <dbReference type="EMBL" id="VIP04506.1"/>
    </source>
</evidence>
<reference evidence="1" key="1">
    <citation type="submission" date="2019-04" db="EMBL/GenBank/DDBJ databases">
        <authorList>
            <consortium name="Science for Life Laboratories"/>
        </authorList>
    </citation>
    <scope>NUCLEOTIDE SEQUENCE</scope>
    <source>
        <strain evidence="1">MBLW1</strain>
    </source>
</reference>
<proteinExistence type="predicted"/>
<dbReference type="EMBL" id="LR586016">
    <property type="protein sequence ID" value="VIP04506.1"/>
    <property type="molecule type" value="Genomic_DNA"/>
</dbReference>
<accession>A0A6C2YSS7</accession>
<dbReference type="Proteomes" id="UP000464378">
    <property type="component" value="Chromosome"/>
</dbReference>
<dbReference type="PANTHER" id="PTHR34817">
    <property type="entry name" value="NUCLEOTIDYLTRANSFERASE"/>
    <property type="match status" value="1"/>
</dbReference>
<dbReference type="KEGG" id="tim:GMBLW1_46870"/>
<keyword evidence="2" id="KW-1185">Reference proteome</keyword>
<dbReference type="InParanoid" id="A0A6C2YSS7"/>
<sequence>MDRFSSSPASSSVHHPTPFGNPHAIDPHWLARIDAELSAIELREQVRILYAVESGSRAWGFPSQDSDYDVRFLYVRPRDWYLSIRVESQRDVIECPLDDLLDCNGWDLRKALQLFAKANPSLTEWLQSPIVYRDCEGLADRLRGLQSEFFSPVAALAHYLSMARGNFRTFLQGPTVKLKKYFYVLRPVLAARWLEQGRGIVPMPFAELLTVLPDDAPLRADIESLLAKKLASEELDSGPRIDSIHEFLTRELERLSPNSVSHHGPQGSMETLDALFRDYLKNR</sequence>
<name>A0A6C2YSS7_9BACT</name>
<dbReference type="AlphaFoldDB" id="A0A6C2YSS7"/>
<organism evidence="1">
    <name type="scientific">Tuwongella immobilis</name>
    <dbReference type="NCBI Taxonomy" id="692036"/>
    <lineage>
        <taxon>Bacteria</taxon>
        <taxon>Pseudomonadati</taxon>
        <taxon>Planctomycetota</taxon>
        <taxon>Planctomycetia</taxon>
        <taxon>Gemmatales</taxon>
        <taxon>Gemmataceae</taxon>
        <taxon>Tuwongella</taxon>
    </lineage>
</organism>
<dbReference type="InterPro" id="IPR018775">
    <property type="entry name" value="RlaP"/>
</dbReference>
<dbReference type="Pfam" id="PF10127">
    <property type="entry name" value="RlaP"/>
    <property type="match status" value="1"/>
</dbReference>
<dbReference type="PANTHER" id="PTHR34817:SF2">
    <property type="entry name" value="NUCLEOTIDYLTRANSFERASE"/>
    <property type="match status" value="1"/>
</dbReference>
<evidence type="ECO:0008006" key="3">
    <source>
        <dbReference type="Google" id="ProtNLM"/>
    </source>
</evidence>
<dbReference type="EMBL" id="LR593887">
    <property type="protein sequence ID" value="VTS06374.1"/>
    <property type="molecule type" value="Genomic_DNA"/>
</dbReference>
<gene>
    <name evidence="1" type="ORF">GMBLW1_46870</name>
</gene>
<dbReference type="RefSeq" id="WP_162659581.1">
    <property type="nucleotide sequence ID" value="NZ_LR593887.1"/>
</dbReference>